<evidence type="ECO:0000256" key="1">
    <source>
        <dbReference type="SAM" id="Phobius"/>
    </source>
</evidence>
<accession>A0ABS3YXS2</accession>
<feature type="transmembrane region" description="Helical" evidence="1">
    <location>
        <begin position="102"/>
        <end position="121"/>
    </location>
</feature>
<evidence type="ECO:0000259" key="3">
    <source>
        <dbReference type="Pfam" id="PF16344"/>
    </source>
</evidence>
<proteinExistence type="predicted"/>
<organism evidence="4 5">
    <name type="scientific">Niastella soli</name>
    <dbReference type="NCBI Taxonomy" id="2821487"/>
    <lineage>
        <taxon>Bacteria</taxon>
        <taxon>Pseudomonadati</taxon>
        <taxon>Bacteroidota</taxon>
        <taxon>Chitinophagia</taxon>
        <taxon>Chitinophagales</taxon>
        <taxon>Chitinophagaceae</taxon>
        <taxon>Niastella</taxon>
    </lineage>
</organism>
<dbReference type="PANTHER" id="PTHR30273">
    <property type="entry name" value="PERIPLASMIC SIGNAL SENSOR AND SIGMA FACTOR ACTIVATOR FECR-RELATED"/>
    <property type="match status" value="1"/>
</dbReference>
<dbReference type="InterPro" id="IPR006860">
    <property type="entry name" value="FecR"/>
</dbReference>
<gene>
    <name evidence="4" type="ORF">J7I42_20610</name>
</gene>
<evidence type="ECO:0000313" key="4">
    <source>
        <dbReference type="EMBL" id="MBO9202703.1"/>
    </source>
</evidence>
<keyword evidence="1" id="KW-1133">Transmembrane helix</keyword>
<dbReference type="RefSeq" id="WP_209140758.1">
    <property type="nucleotide sequence ID" value="NZ_JAGHKO010000005.1"/>
</dbReference>
<keyword evidence="5" id="KW-1185">Reference proteome</keyword>
<dbReference type="Proteomes" id="UP000677244">
    <property type="component" value="Unassembled WGS sequence"/>
</dbReference>
<dbReference type="EMBL" id="JAGHKO010000005">
    <property type="protein sequence ID" value="MBO9202703.1"/>
    <property type="molecule type" value="Genomic_DNA"/>
</dbReference>
<dbReference type="Gene3D" id="2.60.120.1440">
    <property type="match status" value="1"/>
</dbReference>
<feature type="domain" description="FecR protein" evidence="2">
    <location>
        <begin position="135"/>
        <end position="236"/>
    </location>
</feature>
<dbReference type="PIRSF" id="PIRSF018266">
    <property type="entry name" value="FecR"/>
    <property type="match status" value="1"/>
</dbReference>
<comment type="caution">
    <text evidence="4">The sequence shown here is derived from an EMBL/GenBank/DDBJ whole genome shotgun (WGS) entry which is preliminary data.</text>
</comment>
<dbReference type="InterPro" id="IPR032508">
    <property type="entry name" value="FecR_C"/>
</dbReference>
<name>A0ABS3YXS2_9BACT</name>
<reference evidence="4 5" key="1">
    <citation type="submission" date="2021-03" db="EMBL/GenBank/DDBJ databases">
        <title>Assistant Professor.</title>
        <authorList>
            <person name="Huq M.A."/>
        </authorList>
    </citation>
    <scope>NUCLEOTIDE SEQUENCE [LARGE SCALE GENOMIC DNA]</scope>
    <source>
        <strain evidence="4 5">MAH-29</strain>
    </source>
</reference>
<evidence type="ECO:0000313" key="5">
    <source>
        <dbReference type="Proteomes" id="UP000677244"/>
    </source>
</evidence>
<dbReference type="Pfam" id="PF04773">
    <property type="entry name" value="FecR"/>
    <property type="match status" value="1"/>
</dbReference>
<sequence length="378" mass="42542">MNEERAWYLLSVQLSGEATPEEGEELHALLSQHPEWGLRADIIRNMWNNRQVSRPVAPGHFDKHLQRLSNHLAQPALQFDSEGVETGTPVMEEESHRTRLRWLWGTTAAAACLLICFLVFWPPAKKPVKPLASNTISTRPGSKSKVELPDGTQVWLNADSKITYGQNFSGNTREVVLTGEAYFDVAHATSVETGQRIPFIIHTPSIDIKVLGTAFNVRSYPGESTTETALIRGSVEVTLHDNPDKKIVLKPDEKLIVRNDNATVVGMENEKNDGISNAANNVPMMMVSKLRAYKQDTGSHYETMWVKNKLAFENESFDRMLPEIERWYNVTIQLKNGSLNNLHFTGVFENKSLAEVMEALSLSRGFHYEINGAQVTIW</sequence>
<keyword evidence="1" id="KW-0812">Transmembrane</keyword>
<protein>
    <submittedName>
        <fullName evidence="4">DUF4974 domain-containing protein</fullName>
    </submittedName>
</protein>
<feature type="domain" description="Protein FecR C-terminal" evidence="3">
    <location>
        <begin position="309"/>
        <end position="377"/>
    </location>
</feature>
<keyword evidence="1" id="KW-0472">Membrane</keyword>
<dbReference type="InterPro" id="IPR012373">
    <property type="entry name" value="Ferrdict_sens_TM"/>
</dbReference>
<dbReference type="PANTHER" id="PTHR30273:SF2">
    <property type="entry name" value="PROTEIN FECR"/>
    <property type="match status" value="1"/>
</dbReference>
<evidence type="ECO:0000259" key="2">
    <source>
        <dbReference type="Pfam" id="PF04773"/>
    </source>
</evidence>
<dbReference type="Gene3D" id="3.55.50.30">
    <property type="match status" value="1"/>
</dbReference>
<dbReference type="Pfam" id="PF16344">
    <property type="entry name" value="FecR_C"/>
    <property type="match status" value="1"/>
</dbReference>